<evidence type="ECO:0000256" key="1">
    <source>
        <dbReference type="HAMAP-Rule" id="MF_00386"/>
    </source>
</evidence>
<accession>V9HK08</accession>
<keyword evidence="1" id="KW-0472">Membrane</keyword>
<dbReference type="HAMAP" id="MF_00386">
    <property type="entry name" value="UPF0161_YidD"/>
    <property type="match status" value="1"/>
</dbReference>
<comment type="similarity">
    <text evidence="1">Belongs to the UPF0161 family.</text>
</comment>
<dbReference type="RefSeq" id="WP_002642992.1">
    <property type="nucleotide sequence ID" value="NZ_CP019448.1"/>
</dbReference>
<dbReference type="KEGG" id="smur:BWP33_03630"/>
<dbReference type="PANTHER" id="PTHR33383">
    <property type="entry name" value="MEMBRANE PROTEIN INSERTION EFFICIENCY FACTOR-RELATED"/>
    <property type="match status" value="1"/>
</dbReference>
<keyword evidence="3" id="KW-1185">Reference proteome</keyword>
<evidence type="ECO:0000313" key="3">
    <source>
        <dbReference type="Proteomes" id="UP000017813"/>
    </source>
</evidence>
<dbReference type="InterPro" id="IPR002696">
    <property type="entry name" value="Membr_insert_effic_factor_YidD"/>
</dbReference>
<comment type="function">
    <text evidence="1">Could be involved in insertion of integral membrane proteins into the membrane.</text>
</comment>
<dbReference type="STRING" id="641147.HMPREF9021_02084"/>
<comment type="subcellular location">
    <subcellularLocation>
        <location evidence="1">Cell membrane</location>
        <topology evidence="1">Peripheral membrane protein</topology>
        <orientation evidence="1">Cytoplasmic side</orientation>
    </subcellularLocation>
</comment>
<proteinExistence type="inferred from homology"/>
<reference evidence="2 3" key="2">
    <citation type="submission" date="2011-10" db="EMBL/GenBank/DDBJ databases">
        <title>The Genome Sequence of Simonsiella muelleri ATCC 29453.</title>
        <authorList>
            <consortium name="The Broad Institute Genome Sequencing Platform"/>
            <consortium name="The Broad Institute Genome Sequencing Center for Infectious Disease"/>
            <person name="Earl A."/>
            <person name="Ward D."/>
            <person name="Feldgarden M."/>
            <person name="Gevers D."/>
            <person name="Izard J."/>
            <person name="Baranova O.V."/>
            <person name="Blanton J.M."/>
            <person name="Tanner A.C."/>
            <person name="Dewhirst F."/>
            <person name="Young S.K."/>
            <person name="Zeng Q."/>
            <person name="Gargeya S."/>
            <person name="Fitzgerald M."/>
            <person name="Haas B."/>
            <person name="Abouelleil A."/>
            <person name="Alvarado L."/>
            <person name="Arachchi H.M."/>
            <person name="Berlin A."/>
            <person name="Brown A."/>
            <person name="Chapman S.B."/>
            <person name="Chen Z."/>
            <person name="Dunbar C."/>
            <person name="Freedman E."/>
            <person name="Gearin G."/>
            <person name="Goldberg J."/>
            <person name="Griggs A."/>
            <person name="Gujja S."/>
            <person name="Heiman D."/>
            <person name="Howarth C."/>
            <person name="Larson L."/>
            <person name="Lui A."/>
            <person name="MacDonald P.J.P."/>
            <person name="Montmayeur A."/>
            <person name="Murphy C."/>
            <person name="Neiman D."/>
            <person name="Pearson M."/>
            <person name="Priest M."/>
            <person name="Roberts A."/>
            <person name="Saif S."/>
            <person name="Shea T."/>
            <person name="Shenoy N."/>
            <person name="Sisk P."/>
            <person name="Stolte C."/>
            <person name="Sykes S."/>
            <person name="Wortman J."/>
            <person name="Nusbaum C."/>
            <person name="Birren B."/>
        </authorList>
    </citation>
    <scope>NUCLEOTIDE SEQUENCE [LARGE SCALE GENOMIC DNA]</scope>
    <source>
        <strain evidence="2 3">ATCC 29453</strain>
    </source>
</reference>
<evidence type="ECO:0000313" key="2">
    <source>
        <dbReference type="EMBL" id="EFG30090.1"/>
    </source>
</evidence>
<organism evidence="2 3">
    <name type="scientific">Simonsiella muelleri ATCC 29453</name>
    <dbReference type="NCBI Taxonomy" id="641147"/>
    <lineage>
        <taxon>Bacteria</taxon>
        <taxon>Pseudomonadati</taxon>
        <taxon>Pseudomonadota</taxon>
        <taxon>Betaproteobacteria</taxon>
        <taxon>Neisseriales</taxon>
        <taxon>Neisseriaceae</taxon>
        <taxon>Simonsiella</taxon>
    </lineage>
</organism>
<dbReference type="OrthoDB" id="9801753at2"/>
<dbReference type="PANTHER" id="PTHR33383:SF1">
    <property type="entry name" value="MEMBRANE PROTEIN INSERTION EFFICIENCY FACTOR-RELATED"/>
    <property type="match status" value="1"/>
</dbReference>
<dbReference type="eggNOG" id="COG0759">
    <property type="taxonomic scope" value="Bacteria"/>
</dbReference>
<dbReference type="Pfam" id="PF01809">
    <property type="entry name" value="YidD"/>
    <property type="match status" value="1"/>
</dbReference>
<dbReference type="Proteomes" id="UP000017813">
    <property type="component" value="Unassembled WGS sequence"/>
</dbReference>
<keyword evidence="1" id="KW-1003">Cell membrane</keyword>
<gene>
    <name evidence="2" type="ORF">HMPREF9021_02084</name>
</gene>
<dbReference type="SMART" id="SM01234">
    <property type="entry name" value="Haemolytic"/>
    <property type="match status" value="1"/>
</dbReference>
<reference evidence="2 3" key="1">
    <citation type="submission" date="2010-03" db="EMBL/GenBank/DDBJ databases">
        <authorList>
            <consortium name="The Broad Institute Genome Sequencing Platform"/>
            <person name="Ward D."/>
            <person name="Earl A."/>
            <person name="Feldgarden M."/>
            <person name="Gevers D."/>
            <person name="Young S."/>
            <person name="Zeng Q."/>
            <person name="Koehrsen M."/>
            <person name="Alvarado L."/>
            <person name="Berlin A.M."/>
            <person name="Borenstein D."/>
            <person name="Chapman S.B."/>
            <person name="Chen Z."/>
            <person name="Engels R."/>
            <person name="Freedman E."/>
            <person name="Gellesch M."/>
            <person name="Goldberg J."/>
            <person name="Griggs A."/>
            <person name="Gujja S."/>
            <person name="Heilman E.R."/>
            <person name="Heiman D.I."/>
            <person name="Hepburn T.A."/>
            <person name="Howarth C."/>
            <person name="Jen D."/>
            <person name="Larson L."/>
            <person name="Mehta T."/>
            <person name="Park D."/>
            <person name="Pearson M."/>
            <person name="Richards J."/>
            <person name="Roberts A."/>
            <person name="Saif S."/>
            <person name="Shea T.D."/>
            <person name="Shenoy N."/>
            <person name="Sisk P."/>
            <person name="Stolte C."/>
            <person name="Sykes S.N."/>
            <person name="Walk T."/>
            <person name="White J."/>
            <person name="Yandava C."/>
            <person name="Izard J."/>
            <person name="Baranova O.V."/>
            <person name="Blanton J.M."/>
            <person name="Tanner A.C."/>
            <person name="Dewhirst F."/>
            <person name="Haas B."/>
            <person name="Nusbaum C."/>
            <person name="Birren B."/>
        </authorList>
    </citation>
    <scope>NUCLEOTIDE SEQUENCE [LARGE SCALE GENOMIC DNA]</scope>
    <source>
        <strain evidence="2 3">ATCC 29453</strain>
    </source>
</reference>
<name>V9HK08_9NEIS</name>
<protein>
    <recommendedName>
        <fullName evidence="1">Putative membrane protein insertion efficiency factor</fullName>
    </recommendedName>
</protein>
<dbReference type="EMBL" id="ADCY02000062">
    <property type="protein sequence ID" value="EFG30090.1"/>
    <property type="molecule type" value="Genomic_DNA"/>
</dbReference>
<dbReference type="AlphaFoldDB" id="V9HK08"/>
<comment type="caution">
    <text evidence="2">The sequence shown here is derived from an EMBL/GenBank/DDBJ whole genome shotgun (WGS) entry which is preliminary data.</text>
</comment>
<sequence length="70" mass="7810">MFKSLFLGLIRFYQLAISPLIPSRCRYVPTCSQYAIEAIGKYGVCKGSYLATKRICRCHPFGGSGYDPVP</sequence>
<dbReference type="GO" id="GO:0005886">
    <property type="term" value="C:plasma membrane"/>
    <property type="evidence" value="ECO:0007669"/>
    <property type="project" value="UniProtKB-SubCell"/>
</dbReference>
<dbReference type="NCBIfam" id="TIGR00278">
    <property type="entry name" value="membrane protein insertion efficiency factor YidD"/>
    <property type="match status" value="1"/>
</dbReference>
<dbReference type="HOGENOM" id="CLU_144811_6_1_4"/>